<dbReference type="PANTHER" id="PTHR42904">
    <property type="entry name" value="NUDIX HYDROLASE, NUDC SUBFAMILY"/>
    <property type="match status" value="1"/>
</dbReference>
<comment type="cofactor">
    <cofactor evidence="1">
        <name>Mg(2+)</name>
        <dbReference type="ChEBI" id="CHEBI:18420"/>
    </cofactor>
</comment>
<evidence type="ECO:0000259" key="10">
    <source>
        <dbReference type="PROSITE" id="PS51462"/>
    </source>
</evidence>
<accession>A0A3E3I4Z0</accession>
<keyword evidence="5" id="KW-0479">Metal-binding</keyword>
<sequence length="169" mass="19070">MKFTYCPDCGTALTPKEIGDEGLVPYCTRCKKPLFDMFSTCIIALVVNEYGEAALLRQGYISDTYYNLVSGYMKPGENAETTAMREVEEEIGVPVERLRMTGTYWFGKKDMLMIGFIAEAKKRELVLSGEVDEAVWVPVSQALKMVHPAGSVSHTLVEYYLNEQKNRKD</sequence>
<evidence type="ECO:0000256" key="2">
    <source>
        <dbReference type="ARBA" id="ARBA00001947"/>
    </source>
</evidence>
<evidence type="ECO:0000256" key="6">
    <source>
        <dbReference type="ARBA" id="ARBA00022801"/>
    </source>
</evidence>
<dbReference type="GO" id="GO:0046872">
    <property type="term" value="F:metal ion binding"/>
    <property type="evidence" value="ECO:0007669"/>
    <property type="project" value="UniProtKB-KW"/>
</dbReference>
<keyword evidence="13" id="KW-1185">Reference proteome</keyword>
<dbReference type="PROSITE" id="PS00893">
    <property type="entry name" value="NUDIX_BOX"/>
    <property type="match status" value="1"/>
</dbReference>
<dbReference type="GeneID" id="97987608"/>
<dbReference type="AlphaFoldDB" id="A0A3E3I4Z0"/>
<dbReference type="Proteomes" id="UP000260812">
    <property type="component" value="Unassembled WGS sequence"/>
</dbReference>
<dbReference type="GO" id="GO:0006742">
    <property type="term" value="P:NADP+ catabolic process"/>
    <property type="evidence" value="ECO:0007669"/>
    <property type="project" value="TreeGrafter"/>
</dbReference>
<protein>
    <recommendedName>
        <fullName evidence="4">NAD(+) diphosphatase</fullName>
        <ecNumber evidence="4">3.6.1.22</ecNumber>
    </recommendedName>
</protein>
<evidence type="ECO:0000256" key="8">
    <source>
        <dbReference type="ARBA" id="ARBA00023027"/>
    </source>
</evidence>
<keyword evidence="8" id="KW-0520">NAD</keyword>
<dbReference type="EC" id="3.6.1.22" evidence="4"/>
<evidence type="ECO:0000256" key="1">
    <source>
        <dbReference type="ARBA" id="ARBA00001946"/>
    </source>
</evidence>
<dbReference type="EMBL" id="QVLU01000005">
    <property type="protein sequence ID" value="RGE72715.1"/>
    <property type="molecule type" value="Genomic_DNA"/>
</dbReference>
<comment type="catalytic activity">
    <reaction evidence="9">
        <text>a 5'-end NAD(+)-phospho-ribonucleoside in mRNA + H2O = a 5'-end phospho-adenosine-phospho-ribonucleoside in mRNA + beta-nicotinamide D-ribonucleotide + 2 H(+)</text>
        <dbReference type="Rhea" id="RHEA:60876"/>
        <dbReference type="Rhea" id="RHEA-COMP:15698"/>
        <dbReference type="Rhea" id="RHEA-COMP:15719"/>
        <dbReference type="ChEBI" id="CHEBI:14649"/>
        <dbReference type="ChEBI" id="CHEBI:15377"/>
        <dbReference type="ChEBI" id="CHEBI:15378"/>
        <dbReference type="ChEBI" id="CHEBI:144029"/>
        <dbReference type="ChEBI" id="CHEBI:144051"/>
    </reaction>
    <physiologicalReaction direction="left-to-right" evidence="9">
        <dbReference type="Rhea" id="RHEA:60877"/>
    </physiologicalReaction>
</comment>
<comment type="similarity">
    <text evidence="3">Belongs to the Nudix hydrolase family. NudC subfamily.</text>
</comment>
<gene>
    <name evidence="12" type="ORF">DWY69_07500</name>
    <name evidence="11" type="ORF">DXC51_12160</name>
</gene>
<comment type="cofactor">
    <cofactor evidence="2">
        <name>Zn(2+)</name>
        <dbReference type="ChEBI" id="CHEBI:29105"/>
    </cofactor>
</comment>
<dbReference type="InterPro" id="IPR050241">
    <property type="entry name" value="NAD-cap_RNA_hydrolase_NudC"/>
</dbReference>
<dbReference type="CDD" id="cd03429">
    <property type="entry name" value="NUDIX_NADH_pyrophosphatase_Nudt13"/>
    <property type="match status" value="1"/>
</dbReference>
<dbReference type="Pfam" id="PF00293">
    <property type="entry name" value="NUDIX"/>
    <property type="match status" value="1"/>
</dbReference>
<dbReference type="InterPro" id="IPR015797">
    <property type="entry name" value="NUDIX_hydrolase-like_dom_sf"/>
</dbReference>
<evidence type="ECO:0000313" key="13">
    <source>
        <dbReference type="Proteomes" id="UP000260812"/>
    </source>
</evidence>
<dbReference type="GO" id="GO:0035529">
    <property type="term" value="F:NADH pyrophosphatase activity"/>
    <property type="evidence" value="ECO:0007669"/>
    <property type="project" value="TreeGrafter"/>
</dbReference>
<dbReference type="PROSITE" id="PS51462">
    <property type="entry name" value="NUDIX"/>
    <property type="match status" value="1"/>
</dbReference>
<dbReference type="SUPFAM" id="SSF55811">
    <property type="entry name" value="Nudix"/>
    <property type="match status" value="1"/>
</dbReference>
<dbReference type="GO" id="GO:0005829">
    <property type="term" value="C:cytosol"/>
    <property type="evidence" value="ECO:0007669"/>
    <property type="project" value="TreeGrafter"/>
</dbReference>
<dbReference type="PANTHER" id="PTHR42904:SF6">
    <property type="entry name" value="NAD-CAPPED RNA HYDROLASE NUDT12"/>
    <property type="match status" value="1"/>
</dbReference>
<dbReference type="Proteomes" id="UP000261166">
    <property type="component" value="Unassembled WGS sequence"/>
</dbReference>
<evidence type="ECO:0000256" key="7">
    <source>
        <dbReference type="ARBA" id="ARBA00022842"/>
    </source>
</evidence>
<evidence type="ECO:0000256" key="9">
    <source>
        <dbReference type="ARBA" id="ARBA00023679"/>
    </source>
</evidence>
<name>A0A3E3I4Z0_9FIRM</name>
<reference evidence="11 14" key="1">
    <citation type="submission" date="2018-08" db="EMBL/GenBank/DDBJ databases">
        <title>A genome reference for cultivated species of the human gut microbiota.</title>
        <authorList>
            <person name="Zou Y."/>
            <person name="Xue W."/>
            <person name="Luo G."/>
        </authorList>
    </citation>
    <scope>NUCLEOTIDE SEQUENCE [LARGE SCALE GENOMIC DNA]</scope>
    <source>
        <strain evidence="12 14">AF26-4BH</strain>
        <strain evidence="11">TF05-5AC</strain>
    </source>
</reference>
<evidence type="ECO:0000313" key="11">
    <source>
        <dbReference type="EMBL" id="RGE60338.1"/>
    </source>
</evidence>
<evidence type="ECO:0000313" key="14">
    <source>
        <dbReference type="Proteomes" id="UP000261166"/>
    </source>
</evidence>
<dbReference type="InterPro" id="IPR049734">
    <property type="entry name" value="NudC-like_C"/>
</dbReference>
<dbReference type="RefSeq" id="WP_021639823.1">
    <property type="nucleotide sequence ID" value="NZ_CANNOQ010000038.1"/>
</dbReference>
<keyword evidence="7" id="KW-0460">Magnesium</keyword>
<evidence type="ECO:0000256" key="4">
    <source>
        <dbReference type="ARBA" id="ARBA00012381"/>
    </source>
</evidence>
<dbReference type="InterPro" id="IPR020084">
    <property type="entry name" value="NUDIX_hydrolase_CS"/>
</dbReference>
<dbReference type="GO" id="GO:0019677">
    <property type="term" value="P:NAD+ catabolic process"/>
    <property type="evidence" value="ECO:0007669"/>
    <property type="project" value="TreeGrafter"/>
</dbReference>
<comment type="caution">
    <text evidence="11">The sequence shown here is derived from an EMBL/GenBank/DDBJ whole genome shotgun (WGS) entry which is preliminary data.</text>
</comment>
<proteinExistence type="inferred from homology"/>
<feature type="domain" description="Nudix hydrolase" evidence="10">
    <location>
        <begin position="33"/>
        <end position="165"/>
    </location>
</feature>
<dbReference type="InterPro" id="IPR000086">
    <property type="entry name" value="NUDIX_hydrolase_dom"/>
</dbReference>
<dbReference type="Gene3D" id="3.90.79.10">
    <property type="entry name" value="Nucleoside Triphosphate Pyrophosphohydrolase"/>
    <property type="match status" value="1"/>
</dbReference>
<dbReference type="OrthoDB" id="9800077at2"/>
<evidence type="ECO:0000256" key="3">
    <source>
        <dbReference type="ARBA" id="ARBA00009595"/>
    </source>
</evidence>
<evidence type="ECO:0000256" key="5">
    <source>
        <dbReference type="ARBA" id="ARBA00022723"/>
    </source>
</evidence>
<evidence type="ECO:0000313" key="12">
    <source>
        <dbReference type="EMBL" id="RGE72715.1"/>
    </source>
</evidence>
<dbReference type="EMBL" id="QVLV01000007">
    <property type="protein sequence ID" value="RGE60338.1"/>
    <property type="molecule type" value="Genomic_DNA"/>
</dbReference>
<keyword evidence="6" id="KW-0378">Hydrolase</keyword>
<organism evidence="11 13">
    <name type="scientific">Eisenbergiella massiliensis</name>
    <dbReference type="NCBI Taxonomy" id="1720294"/>
    <lineage>
        <taxon>Bacteria</taxon>
        <taxon>Bacillati</taxon>
        <taxon>Bacillota</taxon>
        <taxon>Clostridia</taxon>
        <taxon>Lachnospirales</taxon>
        <taxon>Lachnospiraceae</taxon>
        <taxon>Eisenbergiella</taxon>
    </lineage>
</organism>